<protein>
    <submittedName>
        <fullName evidence="1">Uncharacterized protein</fullName>
    </submittedName>
</protein>
<evidence type="ECO:0000313" key="1">
    <source>
        <dbReference type="EMBL" id="KAI0030898.1"/>
    </source>
</evidence>
<sequence>SEDFWLRDGSVVLVCGAVGFRVHASVLCMHSEAFREMPEISAGEQQETADKDAKVQEQVKEMFDGCPVLRLQDAPSDMRYFLKALYDRSYVSPFVQDKCAHSLFVLASVLQMATKYRVRPLRVELARFLAALFPTTRTAYRDLLHSSPSRVPPPDFHPLLGLEIARQCALPQVLPTACLGAARLPLDTIFDGFRLQDGRWVKSAQDVVRACVAFREKL</sequence>
<accession>A0ACB8QGD0</accession>
<feature type="non-terminal residue" evidence="1">
    <location>
        <position position="1"/>
    </location>
</feature>
<gene>
    <name evidence="1" type="ORF">K488DRAFT_38439</name>
</gene>
<comment type="caution">
    <text evidence="1">The sequence shown here is derived from an EMBL/GenBank/DDBJ whole genome shotgun (WGS) entry which is preliminary data.</text>
</comment>
<name>A0ACB8QGD0_9AGAM</name>
<organism evidence="1 2">
    <name type="scientific">Vararia minispora EC-137</name>
    <dbReference type="NCBI Taxonomy" id="1314806"/>
    <lineage>
        <taxon>Eukaryota</taxon>
        <taxon>Fungi</taxon>
        <taxon>Dikarya</taxon>
        <taxon>Basidiomycota</taxon>
        <taxon>Agaricomycotina</taxon>
        <taxon>Agaricomycetes</taxon>
        <taxon>Russulales</taxon>
        <taxon>Lachnocladiaceae</taxon>
        <taxon>Vararia</taxon>
    </lineage>
</organism>
<dbReference type="EMBL" id="MU273601">
    <property type="protein sequence ID" value="KAI0030898.1"/>
    <property type="molecule type" value="Genomic_DNA"/>
</dbReference>
<reference evidence="1" key="2">
    <citation type="journal article" date="2022" name="New Phytol.">
        <title>Evolutionary transition to the ectomycorrhizal habit in the genomes of a hyperdiverse lineage of mushroom-forming fungi.</title>
        <authorList>
            <person name="Looney B."/>
            <person name="Miyauchi S."/>
            <person name="Morin E."/>
            <person name="Drula E."/>
            <person name="Courty P.E."/>
            <person name="Kohler A."/>
            <person name="Kuo A."/>
            <person name="LaButti K."/>
            <person name="Pangilinan J."/>
            <person name="Lipzen A."/>
            <person name="Riley R."/>
            <person name="Andreopoulos W."/>
            <person name="He G."/>
            <person name="Johnson J."/>
            <person name="Nolan M."/>
            <person name="Tritt A."/>
            <person name="Barry K.W."/>
            <person name="Grigoriev I.V."/>
            <person name="Nagy L.G."/>
            <person name="Hibbett D."/>
            <person name="Henrissat B."/>
            <person name="Matheny P.B."/>
            <person name="Labbe J."/>
            <person name="Martin F.M."/>
        </authorList>
    </citation>
    <scope>NUCLEOTIDE SEQUENCE</scope>
    <source>
        <strain evidence="1">EC-137</strain>
    </source>
</reference>
<evidence type="ECO:0000313" key="2">
    <source>
        <dbReference type="Proteomes" id="UP000814128"/>
    </source>
</evidence>
<proteinExistence type="predicted"/>
<feature type="non-terminal residue" evidence="1">
    <location>
        <position position="218"/>
    </location>
</feature>
<reference evidence="1" key="1">
    <citation type="submission" date="2021-02" db="EMBL/GenBank/DDBJ databases">
        <authorList>
            <consortium name="DOE Joint Genome Institute"/>
            <person name="Ahrendt S."/>
            <person name="Looney B.P."/>
            <person name="Miyauchi S."/>
            <person name="Morin E."/>
            <person name="Drula E."/>
            <person name="Courty P.E."/>
            <person name="Chicoki N."/>
            <person name="Fauchery L."/>
            <person name="Kohler A."/>
            <person name="Kuo A."/>
            <person name="Labutti K."/>
            <person name="Pangilinan J."/>
            <person name="Lipzen A."/>
            <person name="Riley R."/>
            <person name="Andreopoulos W."/>
            <person name="He G."/>
            <person name="Johnson J."/>
            <person name="Barry K.W."/>
            <person name="Grigoriev I.V."/>
            <person name="Nagy L."/>
            <person name="Hibbett D."/>
            <person name="Henrissat B."/>
            <person name="Matheny P.B."/>
            <person name="Labbe J."/>
            <person name="Martin F."/>
        </authorList>
    </citation>
    <scope>NUCLEOTIDE SEQUENCE</scope>
    <source>
        <strain evidence="1">EC-137</strain>
    </source>
</reference>
<keyword evidence="2" id="KW-1185">Reference proteome</keyword>
<dbReference type="Proteomes" id="UP000814128">
    <property type="component" value="Unassembled WGS sequence"/>
</dbReference>